<name>A0AA39LKM0_9BILA</name>
<reference evidence="2" key="1">
    <citation type="submission" date="2023-06" db="EMBL/GenBank/DDBJ databases">
        <title>Genomic analysis of the entomopathogenic nematode Steinernema hermaphroditum.</title>
        <authorList>
            <person name="Schwarz E.M."/>
            <person name="Heppert J.K."/>
            <person name="Baniya A."/>
            <person name="Schwartz H.T."/>
            <person name="Tan C.-H."/>
            <person name="Antoshechkin I."/>
            <person name="Sternberg P.W."/>
            <person name="Goodrich-Blair H."/>
            <person name="Dillman A.R."/>
        </authorList>
    </citation>
    <scope>NUCLEOTIDE SEQUENCE</scope>
    <source>
        <strain evidence="2">PS9179</strain>
        <tissue evidence="2">Whole animal</tissue>
    </source>
</reference>
<accession>A0AA39LKM0</accession>
<dbReference type="EMBL" id="JAUCMV010000004">
    <property type="protein sequence ID" value="KAK0400683.1"/>
    <property type="molecule type" value="Genomic_DNA"/>
</dbReference>
<proteinExistence type="predicted"/>
<dbReference type="Proteomes" id="UP001175271">
    <property type="component" value="Unassembled WGS sequence"/>
</dbReference>
<keyword evidence="1" id="KW-1133">Transmembrane helix</keyword>
<dbReference type="AlphaFoldDB" id="A0AA39LKM0"/>
<feature type="transmembrane region" description="Helical" evidence="1">
    <location>
        <begin position="79"/>
        <end position="103"/>
    </location>
</feature>
<organism evidence="2 3">
    <name type="scientific">Steinernema hermaphroditum</name>
    <dbReference type="NCBI Taxonomy" id="289476"/>
    <lineage>
        <taxon>Eukaryota</taxon>
        <taxon>Metazoa</taxon>
        <taxon>Ecdysozoa</taxon>
        <taxon>Nematoda</taxon>
        <taxon>Chromadorea</taxon>
        <taxon>Rhabditida</taxon>
        <taxon>Tylenchina</taxon>
        <taxon>Panagrolaimomorpha</taxon>
        <taxon>Strongyloidoidea</taxon>
        <taxon>Steinernematidae</taxon>
        <taxon>Steinernema</taxon>
    </lineage>
</organism>
<gene>
    <name evidence="2" type="ORF">QR680_015393</name>
</gene>
<keyword evidence="3" id="KW-1185">Reference proteome</keyword>
<evidence type="ECO:0000313" key="2">
    <source>
        <dbReference type="EMBL" id="KAK0400683.1"/>
    </source>
</evidence>
<sequence>MDNNMTIETLARKEGDNVTEMGMTGECDVVHANEQTIATTVAFMTNQKKQGIANSDWDNGGAPAAKAVRKEEKNSAPNLVLFLSLGALITILADVAIIVAIGIEVKWRF</sequence>
<protein>
    <submittedName>
        <fullName evidence="2">Uncharacterized protein</fullName>
    </submittedName>
</protein>
<evidence type="ECO:0000313" key="3">
    <source>
        <dbReference type="Proteomes" id="UP001175271"/>
    </source>
</evidence>
<keyword evidence="1" id="KW-0812">Transmembrane</keyword>
<evidence type="ECO:0000256" key="1">
    <source>
        <dbReference type="SAM" id="Phobius"/>
    </source>
</evidence>
<keyword evidence="1" id="KW-0472">Membrane</keyword>
<comment type="caution">
    <text evidence="2">The sequence shown here is derived from an EMBL/GenBank/DDBJ whole genome shotgun (WGS) entry which is preliminary data.</text>
</comment>